<gene>
    <name evidence="6" type="ORF">H2201_007280</name>
</gene>
<dbReference type="PANTHER" id="PTHR21277:SF5">
    <property type="entry name" value="TRANSCRIPTIONAL ADAPTER 1"/>
    <property type="match status" value="1"/>
</dbReference>
<comment type="caution">
    <text evidence="6">The sequence shown here is derived from an EMBL/GenBank/DDBJ whole genome shotgun (WGS) entry which is preliminary data.</text>
</comment>
<feature type="compositionally biased region" description="Polar residues" evidence="5">
    <location>
        <begin position="1"/>
        <end position="16"/>
    </location>
</feature>
<evidence type="ECO:0000256" key="1">
    <source>
        <dbReference type="ARBA" id="ARBA00004123"/>
    </source>
</evidence>
<accession>A0ABQ9NJH5</accession>
<dbReference type="Proteomes" id="UP001172684">
    <property type="component" value="Unassembled WGS sequence"/>
</dbReference>
<keyword evidence="2" id="KW-0805">Transcription regulation</keyword>
<dbReference type="EMBL" id="JAPDRL010000073">
    <property type="protein sequence ID" value="KAJ9659688.1"/>
    <property type="molecule type" value="Genomic_DNA"/>
</dbReference>
<evidence type="ECO:0000313" key="6">
    <source>
        <dbReference type="EMBL" id="KAJ9659688.1"/>
    </source>
</evidence>
<evidence type="ECO:0008006" key="8">
    <source>
        <dbReference type="Google" id="ProtNLM"/>
    </source>
</evidence>
<sequence>MATIRPSESISQATPTPTLPSKALPTNAAASQKAGKPIASSAPRIDLEPLYTALKSAIGDNWAVYKESTSLFILGQLNQEELSRRIDHFIRTDASRERLHNQFICAIYSNAFRDPPEPGVASWVSANDKPTAVPKPVSGDAAEQRLKTEVMQLPARDRHRLKSIPDNPFDQFTQTMQEYHMARQIKLPDLGPTSAGGLNKTNWDLEIRKRYAQPLFSETLEFPSAETISARMLPISYEEGLPSGAAAGCAEFMVIAAETYIKEALANFFGRVRSNGERYIKTAAYKRQLEREENSWLKGEVVRNAGGLLPIEIEANARRAPLNINDLRLALELGDSFLGQVPLIAGKIVSDGYVDTDVDGWDDAQPHDAHPPRAMKGMSRRVVNGGGHSDEMDIDENDWGWQGGAVNDRDALCSVLDDCLAP</sequence>
<reference evidence="6" key="1">
    <citation type="submission" date="2022-10" db="EMBL/GenBank/DDBJ databases">
        <title>Culturing micro-colonial fungi from biological soil crusts in the Mojave desert and describing Neophaeococcomyces mojavensis, and introducing the new genera and species Taxawa tesnikishii.</title>
        <authorList>
            <person name="Kurbessoian T."/>
            <person name="Stajich J.E."/>
        </authorList>
    </citation>
    <scope>NUCLEOTIDE SEQUENCE</scope>
    <source>
        <strain evidence="6">TK_1</strain>
    </source>
</reference>
<evidence type="ECO:0000256" key="2">
    <source>
        <dbReference type="ARBA" id="ARBA00023015"/>
    </source>
</evidence>
<keyword evidence="3" id="KW-0804">Transcription</keyword>
<dbReference type="Pfam" id="PF12767">
    <property type="entry name" value="SAGA-Tad1"/>
    <property type="match status" value="1"/>
</dbReference>
<dbReference type="InterPro" id="IPR024738">
    <property type="entry name" value="Hfi1/Tada1"/>
</dbReference>
<keyword evidence="4" id="KW-0539">Nucleus</keyword>
<evidence type="ECO:0000256" key="5">
    <source>
        <dbReference type="SAM" id="MobiDB-lite"/>
    </source>
</evidence>
<comment type="subcellular location">
    <subcellularLocation>
        <location evidence="1">Nucleus</location>
    </subcellularLocation>
</comment>
<evidence type="ECO:0000256" key="4">
    <source>
        <dbReference type="ARBA" id="ARBA00023242"/>
    </source>
</evidence>
<name>A0ABQ9NJH5_9PEZI</name>
<organism evidence="6 7">
    <name type="scientific">Coniosporium apollinis</name>
    <dbReference type="NCBI Taxonomy" id="61459"/>
    <lineage>
        <taxon>Eukaryota</taxon>
        <taxon>Fungi</taxon>
        <taxon>Dikarya</taxon>
        <taxon>Ascomycota</taxon>
        <taxon>Pezizomycotina</taxon>
        <taxon>Dothideomycetes</taxon>
        <taxon>Dothideomycetes incertae sedis</taxon>
        <taxon>Coniosporium</taxon>
    </lineage>
</organism>
<protein>
    <recommendedName>
        <fullName evidence="8">Transcriptional coactivator HFI1/ADA1</fullName>
    </recommendedName>
</protein>
<proteinExistence type="predicted"/>
<feature type="region of interest" description="Disordered" evidence="5">
    <location>
        <begin position="1"/>
        <end position="38"/>
    </location>
</feature>
<dbReference type="PANTHER" id="PTHR21277">
    <property type="entry name" value="TRANSCRIPTIONAL ADAPTER 1"/>
    <property type="match status" value="1"/>
</dbReference>
<evidence type="ECO:0000313" key="7">
    <source>
        <dbReference type="Proteomes" id="UP001172684"/>
    </source>
</evidence>
<keyword evidence="7" id="KW-1185">Reference proteome</keyword>
<evidence type="ECO:0000256" key="3">
    <source>
        <dbReference type="ARBA" id="ARBA00023163"/>
    </source>
</evidence>